<keyword evidence="2" id="KW-1185">Reference proteome</keyword>
<protein>
    <submittedName>
        <fullName evidence="1">Uncharacterized protein</fullName>
    </submittedName>
</protein>
<dbReference type="EMBL" id="MK473373">
    <property type="protein sequence ID" value="QBJ04570.1"/>
    <property type="molecule type" value="Genomic_DNA"/>
</dbReference>
<accession>A0A481W729</accession>
<evidence type="ECO:0000313" key="1">
    <source>
        <dbReference type="EMBL" id="QBJ04570.1"/>
    </source>
</evidence>
<proteinExistence type="predicted"/>
<dbReference type="RefSeq" id="YP_009820335.1">
    <property type="nucleotide sequence ID" value="NC_048166.1"/>
</dbReference>
<reference evidence="1" key="1">
    <citation type="submission" date="2019-01" db="EMBL/GenBank/DDBJ databases">
        <authorList>
            <person name="Hylling O."/>
            <person name="Carstens A.B."/>
            <person name="Hansen L.H."/>
        </authorList>
    </citation>
    <scope>NUCLEOTIDE SEQUENCE [LARGE SCALE GENOMIC DNA]</scope>
</reference>
<dbReference type="GeneID" id="55011771"/>
<evidence type="ECO:0000313" key="2">
    <source>
        <dbReference type="Proteomes" id="UP000293575"/>
    </source>
</evidence>
<sequence length="152" mass="15643">MADFKFNVLTVLPERLNVVTAKLGSAAAQLYTDKDKGKPMKMGALSNFVLCADGDELGGFLDNVDGGPPANGFPVGGVQRPDTGFRVEAVVAAGVATPLVFGDLVVAGAQIALGTKGLPQVKKGTPAIFKYQVIQVRTTGAAGTNVLLERVG</sequence>
<organism evidence="1 2">
    <name type="scientific">Pseudomonas phage Lana</name>
    <dbReference type="NCBI Taxonomy" id="2530172"/>
    <lineage>
        <taxon>Viruses</taxon>
        <taxon>Duplodnaviria</taxon>
        <taxon>Heunggongvirae</taxon>
        <taxon>Uroviricota</taxon>
        <taxon>Caudoviricetes</taxon>
        <taxon>Lanavirus</taxon>
        <taxon>Lanavirus lana</taxon>
    </lineage>
</organism>
<dbReference type="Proteomes" id="UP000293575">
    <property type="component" value="Segment"/>
</dbReference>
<dbReference type="KEGG" id="vg:55011771"/>
<name>A0A481W729_9CAUD</name>